<keyword evidence="4" id="KW-1185">Reference proteome</keyword>
<keyword evidence="2" id="KW-0449">Lipoprotein</keyword>
<evidence type="ECO:0000313" key="3">
    <source>
        <dbReference type="EMBL" id="RWW91884.1"/>
    </source>
</evidence>
<dbReference type="AlphaFoldDB" id="A0A3S3S785"/>
<keyword evidence="2" id="KW-1134">Transmembrane beta strand</keyword>
<dbReference type="PANTHER" id="PTHR30203:SF30">
    <property type="entry name" value="OUTER MEMBRANE PROTEIN-RELATED"/>
    <property type="match status" value="1"/>
</dbReference>
<accession>A0A3S3S785</accession>
<dbReference type="PROSITE" id="PS51257">
    <property type="entry name" value="PROKAR_LIPOPROTEIN"/>
    <property type="match status" value="1"/>
</dbReference>
<keyword evidence="2" id="KW-0564">Palmitate</keyword>
<comment type="subcellular location">
    <subcellularLocation>
        <location evidence="2">Cell membrane</location>
        <topology evidence="2">Lipid-anchor</topology>
    </subcellularLocation>
</comment>
<dbReference type="Proteomes" id="UP000287527">
    <property type="component" value="Unassembled WGS sequence"/>
</dbReference>
<dbReference type="EMBL" id="SBII01000016">
    <property type="protein sequence ID" value="RWW91884.1"/>
    <property type="molecule type" value="Genomic_DNA"/>
</dbReference>
<dbReference type="GO" id="GO:0005886">
    <property type="term" value="C:plasma membrane"/>
    <property type="evidence" value="ECO:0007669"/>
    <property type="project" value="UniProtKB-SubCell"/>
</dbReference>
<keyword evidence="2" id="KW-0472">Membrane</keyword>
<reference evidence="3 4" key="1">
    <citation type="submission" date="2019-01" db="EMBL/GenBank/DDBJ databases">
        <title>Flavobacterium sp. nov.,isolated from freshwater.</title>
        <authorList>
            <person name="Zhang R."/>
            <person name="Du Z.-J."/>
        </authorList>
    </citation>
    <scope>NUCLEOTIDE SEQUENCE [LARGE SCALE GENOMIC DNA]</scope>
    <source>
        <strain evidence="3 4">1E403</strain>
    </source>
</reference>
<dbReference type="OrthoDB" id="9770517at2"/>
<dbReference type="InterPro" id="IPR003423">
    <property type="entry name" value="OMP_efflux"/>
</dbReference>
<evidence type="ECO:0000313" key="4">
    <source>
        <dbReference type="Proteomes" id="UP000287527"/>
    </source>
</evidence>
<evidence type="ECO:0000256" key="2">
    <source>
        <dbReference type="RuleBase" id="RU362097"/>
    </source>
</evidence>
<dbReference type="Gene3D" id="1.20.1600.10">
    <property type="entry name" value="Outer membrane efflux proteins (OEP)"/>
    <property type="match status" value="1"/>
</dbReference>
<dbReference type="SUPFAM" id="SSF56954">
    <property type="entry name" value="Outer membrane efflux proteins (OEP)"/>
    <property type="match status" value="1"/>
</dbReference>
<comment type="caution">
    <text evidence="3">The sequence shown here is derived from an EMBL/GenBank/DDBJ whole genome shotgun (WGS) entry which is preliminary data.</text>
</comment>
<organism evidence="3 4">
    <name type="scientific">Flavobacterium cerinum</name>
    <dbReference type="NCBI Taxonomy" id="2502784"/>
    <lineage>
        <taxon>Bacteria</taxon>
        <taxon>Pseudomonadati</taxon>
        <taxon>Bacteroidota</taxon>
        <taxon>Flavobacteriia</taxon>
        <taxon>Flavobacteriales</taxon>
        <taxon>Flavobacteriaceae</taxon>
        <taxon>Flavobacterium</taxon>
    </lineage>
</organism>
<keyword evidence="2" id="KW-0812">Transmembrane</keyword>
<proteinExistence type="inferred from homology"/>
<sequence length="482" mass="54012">MKKMSNKFNKCIYIGIACLVLTFTGCKTPDLLVKTENKNVPGAFNSTAAKDTVSTGKMKWKEYFTDKYLTTLIDTALVNNQELNITLQEIQISRNEVRARKGEYLPFIGLKGSAGFDKVGRYTNIGALEANTEIKPGKEMPEPLQDYAIGAYATWEIDIWNKLHNAKKAAVSRYLSSVEGKNFVVTNLISEIANSYYELLALDNQLAIVKQNIGIQTNAFEIVKLQKESARVTELAVRRFEAQLLNTQGLQYTIQQKITETENKINFLVGRFPQPVKRSSEPLSSLMPNIIHAGIPSQLLENRPDVKQAELELMASKLDVKVARARFYPSLGISAGVGYQAFNPSFLIKPQSLLYSLAGELTAPLINRNAIKAAYYSANSKQIQAVYNYERTILNAYIEVANQLAKISNMEKTFDLKSRQVDALNQSVDISNDLFTSARADYMEVLLTQRDALESKFDLIETKMQQMNATVNIYRALGGGWN</sequence>
<dbReference type="Pfam" id="PF02321">
    <property type="entry name" value="OEP"/>
    <property type="match status" value="2"/>
</dbReference>
<dbReference type="InterPro" id="IPR010131">
    <property type="entry name" value="MdtP/NodT-like"/>
</dbReference>
<gene>
    <name evidence="3" type="ORF">EPI11_17735</name>
</gene>
<dbReference type="NCBIfam" id="TIGR01845">
    <property type="entry name" value="outer_NodT"/>
    <property type="match status" value="1"/>
</dbReference>
<protein>
    <submittedName>
        <fullName evidence="3">TolC family protein</fullName>
    </submittedName>
</protein>
<comment type="similarity">
    <text evidence="1 2">Belongs to the outer membrane factor (OMF) (TC 1.B.17) family.</text>
</comment>
<name>A0A3S3S785_9FLAO</name>
<evidence type="ECO:0000256" key="1">
    <source>
        <dbReference type="ARBA" id="ARBA00007613"/>
    </source>
</evidence>
<dbReference type="Gene3D" id="2.20.200.10">
    <property type="entry name" value="Outer membrane efflux proteins (OEP)"/>
    <property type="match status" value="1"/>
</dbReference>
<dbReference type="GO" id="GO:0015562">
    <property type="term" value="F:efflux transmembrane transporter activity"/>
    <property type="evidence" value="ECO:0007669"/>
    <property type="project" value="InterPro"/>
</dbReference>
<dbReference type="PANTHER" id="PTHR30203">
    <property type="entry name" value="OUTER MEMBRANE CATION EFFLUX PROTEIN"/>
    <property type="match status" value="1"/>
</dbReference>